<dbReference type="InterPro" id="IPR037919">
    <property type="entry name" value="OGT"/>
</dbReference>
<dbReference type="GO" id="GO:0097363">
    <property type="term" value="F:protein O-acetylglucosaminyltransferase activity"/>
    <property type="evidence" value="ECO:0007669"/>
    <property type="project" value="TreeGrafter"/>
</dbReference>
<evidence type="ECO:0000313" key="2">
    <source>
        <dbReference type="EMBL" id="EAZ88717.1"/>
    </source>
</evidence>
<dbReference type="PANTHER" id="PTHR44366">
    <property type="entry name" value="UDP-N-ACETYLGLUCOSAMINE--PEPTIDE N-ACETYLGLUCOSAMINYLTRANSFERASE 110 KDA SUBUNIT"/>
    <property type="match status" value="1"/>
</dbReference>
<dbReference type="RefSeq" id="WP_008278174.1">
    <property type="nucleotide sequence ID" value="NZ_AAXW01000069.1"/>
</dbReference>
<protein>
    <submittedName>
        <fullName evidence="2">Uncharacterized protein</fullName>
    </submittedName>
</protein>
<evidence type="ECO:0000256" key="1">
    <source>
        <dbReference type="SAM" id="MobiDB-lite"/>
    </source>
</evidence>
<keyword evidence="3" id="KW-1185">Reference proteome</keyword>
<dbReference type="OrthoDB" id="485389at2"/>
<feature type="compositionally biased region" description="Polar residues" evidence="1">
    <location>
        <begin position="114"/>
        <end position="136"/>
    </location>
</feature>
<dbReference type="Gene3D" id="1.25.40.10">
    <property type="entry name" value="Tetratricopeptide repeat domain"/>
    <property type="match status" value="1"/>
</dbReference>
<name>A3IXR4_9CHRO</name>
<dbReference type="InterPro" id="IPR011990">
    <property type="entry name" value="TPR-like_helical_dom_sf"/>
</dbReference>
<dbReference type="PANTHER" id="PTHR44366:SF1">
    <property type="entry name" value="UDP-N-ACETYLGLUCOSAMINE--PEPTIDE N-ACETYLGLUCOSAMINYLTRANSFERASE 110 KDA SUBUNIT"/>
    <property type="match status" value="1"/>
</dbReference>
<evidence type="ECO:0000313" key="3">
    <source>
        <dbReference type="Proteomes" id="UP000003781"/>
    </source>
</evidence>
<proteinExistence type="predicted"/>
<dbReference type="Gene3D" id="2.60.120.380">
    <property type="match status" value="1"/>
</dbReference>
<sequence length="1772" mass="193960">MFEDTPSTILTNLDTSVSPNTTGLIGDLSYLETNTNTLLLSGSETELNLTPLLNETEIETTDQNLSQNTDFLTGLSVSDQEIISLNGLSPGDYRLKVHGYQGDTNSDYDLTLNTPIDSGANSLNTGENNTPPTDTGENPLPISEQEKLTDIVDSLSSFRSVFTEVKNTIEDNLLFVQEIALLSQRIDSQTAITFLNELTNLIDQAQTTLNNAANLDLDLILEEISTTIDDFGGVTLAIDGNMITSDLISTVELNSDSEIIFNFDFSKSFNISETIGNSETFDLGTSAIEGTVTGTAQGTNTLGFNISFGIDSNGNTFIIEGGLLDYNLNLGANLTGEIDIVGLINGGLAGEGLLTADAELLIDDGDNILNERLYLGNENFTTIIDPEGISLTGSIEFEEMTITGNLPSLSNTLNLAISASGYWDFMTGETELVFEEDALLDGLVNAVDLGINFLESQSLKLAKFTEDIPILGDNLASGLSSIIEQGFDINAPTEGTRAYLESLGIVVEKVITPEQFFSGNYLNEDVLLLRYNTSIRDSFGLDNISETLNLDPATFTLNGELNATPTIGLDVVFGLDLINGPFIIEGASLDAQLPVLLNLTGTAEIGDILEAQVSIENGNLNPQAKFIFSDFDAITDERFYLLGNNQLSLDALLSNEQAIELTGELGLTAGLTVNNPLNNLNIPILNKIIPDDFDFTWNAALTYDLATGASSYSVQEDEKIDAIFQLLQGNEQGIINLFLGDLIEANPIPQEIREFLTLDIPLLNQNLLEIIGVPASAEILINPDKFLGQNTSQINNNDDQSLIDLNLDLISASSIINLLNGNDANLISLDVEQSFMAPTEEITIFAAPVFSAFGIVNVVADVAITPEASLNIDTTIGLDTDGFYVLEGGSIAPSGRTVGDNLFSLNPELTASLTGTVLLTALPTVDLAGYVSLIGEAGIRLDDSPFIDDPLTDSNPKVRLSGLTNPDNLHVNFGIDLGFGLTSTLFPIGNFGFPLIKDGEVEEVVELYNYEAGSLADISSDIQGFIDTTEREGALTLLAIGLLTGSPILTTAASALLADDAVALADEAFSALVDGLNDAGASISDTAKLIGDAFSKYGGNLGLDQVTQIADFLYDKYSDISDVAGAIYQYITDDLGDIAKGLYDGITNDLGDIARGLYNGVTHSLDNIAKALYDGIVQDLDRIAQVILDEFGSGFIFQLGNLITQYLPDGRKIEELFNEAGDLLEKTFWNAAGVLTESIEWLSDGSQIKNLYENGVNNLRYVWNSAGKLAEKIEWLSDGSQIKNLYENGVNNLRYVWNSAGKLAEKIEWLSDGSQIKNLYENGVNNLRYVWNSAGKLAEKIEWLSDGSQIKNLYENGVNNLRYVWNSAGKLAEKIEWLSDGSQIKNLYENGVNNLRYVWNSAGKLAEKIEWLSDGSQIKNLYENGVNNLRYVWNSAGKLAEKIEWLSDGSQIKNLYENGVNNLRYVWNSAGKLAEKIEWLSDGSQIKNLYENGVNNLRYVWNSAGKLAEKIEWLSDGSQIKNLYENGVNNLRYVWNSAGKLAEKIEWLSDGSQIKNLYENGVNNLRYVWNSAGKLAEKIEWLSDGSQIKNLYENGVNNLRYVWNSAGKLAEKIEWLSDGSQIKNLYKNGVNNLRYVWNSAGKLAEKIEWLSDGSQIKNLYENGVNNLRYVWNSAGKLAEKIEWLSDGSQIKNLYENGVNNLRYVWNSAGSLTKKVEWIGNTTKIWQYAGGTVQNFWEYTDDTLTKYYDVARGWWDSVNKWSDKATDWWNSLF</sequence>
<dbReference type="EMBL" id="AAXW01000069">
    <property type="protein sequence ID" value="EAZ88717.1"/>
    <property type="molecule type" value="Genomic_DNA"/>
</dbReference>
<accession>A3IXR4</accession>
<comment type="caution">
    <text evidence="2">The sequence shown here is derived from an EMBL/GenBank/DDBJ whole genome shotgun (WGS) entry which is preliminary data.</text>
</comment>
<organism evidence="2 3">
    <name type="scientific">Crocosphaera chwakensis CCY0110</name>
    <dbReference type="NCBI Taxonomy" id="391612"/>
    <lineage>
        <taxon>Bacteria</taxon>
        <taxon>Bacillati</taxon>
        <taxon>Cyanobacteriota</taxon>
        <taxon>Cyanophyceae</taxon>
        <taxon>Oscillatoriophycideae</taxon>
        <taxon>Chroococcales</taxon>
        <taxon>Aphanothecaceae</taxon>
        <taxon>Crocosphaera</taxon>
        <taxon>Crocosphaera chwakensis</taxon>
    </lineage>
</organism>
<dbReference type="Proteomes" id="UP000003781">
    <property type="component" value="Unassembled WGS sequence"/>
</dbReference>
<reference evidence="2 3" key="1">
    <citation type="submission" date="2007-03" db="EMBL/GenBank/DDBJ databases">
        <authorList>
            <person name="Stal L."/>
            <person name="Ferriera S."/>
            <person name="Johnson J."/>
            <person name="Kravitz S."/>
            <person name="Beeson K."/>
            <person name="Sutton G."/>
            <person name="Rogers Y.-H."/>
            <person name="Friedman R."/>
            <person name="Frazier M."/>
            <person name="Venter J.C."/>
        </authorList>
    </citation>
    <scope>NUCLEOTIDE SEQUENCE [LARGE SCALE GENOMIC DNA]</scope>
    <source>
        <strain evidence="2 3">CCY0110</strain>
    </source>
</reference>
<feature type="region of interest" description="Disordered" evidence="1">
    <location>
        <begin position="114"/>
        <end position="141"/>
    </location>
</feature>
<dbReference type="eggNOG" id="COG3209">
    <property type="taxonomic scope" value="Bacteria"/>
</dbReference>
<gene>
    <name evidence="2" type="ORF">CY0110_01120</name>
</gene>
<dbReference type="Gene3D" id="3.90.930.1">
    <property type="match status" value="1"/>
</dbReference>
<dbReference type="GO" id="GO:0006493">
    <property type="term" value="P:protein O-linked glycosylation"/>
    <property type="evidence" value="ECO:0007669"/>
    <property type="project" value="InterPro"/>
</dbReference>